<dbReference type="InterPro" id="IPR023997">
    <property type="entry name" value="TonB-dep_OMP_SusC/RagA_CS"/>
</dbReference>
<dbReference type="GO" id="GO:0015344">
    <property type="term" value="F:siderophore uptake transmembrane transporter activity"/>
    <property type="evidence" value="ECO:0007669"/>
    <property type="project" value="TreeGrafter"/>
</dbReference>
<evidence type="ECO:0000256" key="4">
    <source>
        <dbReference type="ARBA" id="ARBA00023237"/>
    </source>
</evidence>
<evidence type="ECO:0000256" key="1">
    <source>
        <dbReference type="ARBA" id="ARBA00004442"/>
    </source>
</evidence>
<dbReference type="PANTHER" id="PTHR30069:SF29">
    <property type="entry name" value="HEMOGLOBIN AND HEMOGLOBIN-HAPTOGLOBIN-BINDING PROTEIN 1-RELATED"/>
    <property type="match status" value="1"/>
</dbReference>
<dbReference type="InterPro" id="IPR012910">
    <property type="entry name" value="Plug_dom"/>
</dbReference>
<dbReference type="GO" id="GO:0044718">
    <property type="term" value="P:siderophore transmembrane transport"/>
    <property type="evidence" value="ECO:0007669"/>
    <property type="project" value="TreeGrafter"/>
</dbReference>
<dbReference type="InterPro" id="IPR011990">
    <property type="entry name" value="TPR-like_helical_dom_sf"/>
</dbReference>
<dbReference type="Pfam" id="PF13715">
    <property type="entry name" value="CarbopepD_reg_2"/>
    <property type="match status" value="1"/>
</dbReference>
<evidence type="ECO:0000259" key="7">
    <source>
        <dbReference type="Pfam" id="PF07980"/>
    </source>
</evidence>
<dbReference type="Proteomes" id="UP000762676">
    <property type="component" value="Unassembled WGS sequence"/>
</dbReference>
<dbReference type="Pfam" id="PF14322">
    <property type="entry name" value="SusD-like_3"/>
    <property type="match status" value="1"/>
</dbReference>
<reference evidence="9 10" key="1">
    <citation type="journal article" date="2021" name="Elife">
        <title>Chloroplast acquisition without the gene transfer in kleptoplastic sea slugs, Plakobranchus ocellatus.</title>
        <authorList>
            <person name="Maeda T."/>
            <person name="Takahashi S."/>
            <person name="Yoshida T."/>
            <person name="Shimamura S."/>
            <person name="Takaki Y."/>
            <person name="Nagai Y."/>
            <person name="Toyoda A."/>
            <person name="Suzuki Y."/>
            <person name="Arimoto A."/>
            <person name="Ishii H."/>
            <person name="Satoh N."/>
            <person name="Nishiyama T."/>
            <person name="Hasebe M."/>
            <person name="Maruyama T."/>
            <person name="Minagawa J."/>
            <person name="Obokata J."/>
            <person name="Shigenobu S."/>
        </authorList>
    </citation>
    <scope>NUCLEOTIDE SEQUENCE [LARGE SCALE GENOMIC DNA]</scope>
</reference>
<evidence type="ECO:0000313" key="10">
    <source>
        <dbReference type="Proteomes" id="UP000762676"/>
    </source>
</evidence>
<protein>
    <submittedName>
        <fullName evidence="9">Starch-binding associating with outer membrane</fullName>
    </submittedName>
</protein>
<dbReference type="NCBIfam" id="TIGR04057">
    <property type="entry name" value="SusC_RagA_signa"/>
    <property type="match status" value="1"/>
</dbReference>
<dbReference type="AlphaFoldDB" id="A0AAV4FX16"/>
<evidence type="ECO:0000313" key="9">
    <source>
        <dbReference type="EMBL" id="GFR77253.1"/>
    </source>
</evidence>
<evidence type="ECO:0000259" key="8">
    <source>
        <dbReference type="Pfam" id="PF14322"/>
    </source>
</evidence>
<dbReference type="PANTHER" id="PTHR30069">
    <property type="entry name" value="TONB-DEPENDENT OUTER MEMBRANE RECEPTOR"/>
    <property type="match status" value="1"/>
</dbReference>
<dbReference type="SUPFAM" id="SSF48452">
    <property type="entry name" value="TPR-like"/>
    <property type="match status" value="1"/>
</dbReference>
<dbReference type="InterPro" id="IPR012944">
    <property type="entry name" value="SusD_RagB_dom"/>
</dbReference>
<proteinExistence type="predicted"/>
<dbReference type="EMBL" id="BMAT01004631">
    <property type="protein sequence ID" value="GFR77253.1"/>
    <property type="molecule type" value="Genomic_DNA"/>
</dbReference>
<feature type="domain" description="TonB-dependent receptor plug" evidence="6">
    <location>
        <begin position="97"/>
        <end position="199"/>
    </location>
</feature>
<feature type="region of interest" description="Disordered" evidence="5">
    <location>
        <begin position="792"/>
        <end position="815"/>
    </location>
</feature>
<dbReference type="SUPFAM" id="SSF49464">
    <property type="entry name" value="Carboxypeptidase regulatory domain-like"/>
    <property type="match status" value="1"/>
</dbReference>
<evidence type="ECO:0000259" key="6">
    <source>
        <dbReference type="Pfam" id="PF07715"/>
    </source>
</evidence>
<name>A0AAV4FX16_9GAST</name>
<dbReference type="PROSITE" id="PS52016">
    <property type="entry name" value="TONB_DEPENDENT_REC_3"/>
    <property type="match status" value="1"/>
</dbReference>
<organism evidence="9 10">
    <name type="scientific">Elysia marginata</name>
    <dbReference type="NCBI Taxonomy" id="1093978"/>
    <lineage>
        <taxon>Eukaryota</taxon>
        <taxon>Metazoa</taxon>
        <taxon>Spiralia</taxon>
        <taxon>Lophotrochozoa</taxon>
        <taxon>Mollusca</taxon>
        <taxon>Gastropoda</taxon>
        <taxon>Heterobranchia</taxon>
        <taxon>Euthyneura</taxon>
        <taxon>Panpulmonata</taxon>
        <taxon>Sacoglossa</taxon>
        <taxon>Placobranchoidea</taxon>
        <taxon>Plakobranchidae</taxon>
        <taxon>Elysia</taxon>
    </lineage>
</organism>
<dbReference type="InterPro" id="IPR033985">
    <property type="entry name" value="SusD-like_N"/>
</dbReference>
<evidence type="ECO:0000256" key="2">
    <source>
        <dbReference type="ARBA" id="ARBA00022729"/>
    </source>
</evidence>
<evidence type="ECO:0000256" key="5">
    <source>
        <dbReference type="SAM" id="MobiDB-lite"/>
    </source>
</evidence>
<accession>A0AAV4FX16</accession>
<dbReference type="Gene3D" id="2.60.40.1120">
    <property type="entry name" value="Carboxypeptidase-like, regulatory domain"/>
    <property type="match status" value="1"/>
</dbReference>
<feature type="domain" description="SusD-like N-terminal" evidence="8">
    <location>
        <begin position="350"/>
        <end position="501"/>
    </location>
</feature>
<dbReference type="Pfam" id="PF07980">
    <property type="entry name" value="SusD_RagB"/>
    <property type="match status" value="1"/>
</dbReference>
<sequence>MVVKAQSLVSGIVSDENGQVLFGVSVFEKGTSNGTQTDQYGSYSISVAQGSILVFSYIGYKKKEIRVTKKLLNINLIPDDLSLNEVVVVGFGSKKKGELTGSVAKLDSKAFENRPITDVKTTLQGTLPGVLITRNSGQPGASGSIQIRGLSSINGSPPLVLVDGIARGINSVNPTDIESVTVLRDASAAIYGSRASGGVILITTKSGAKGDPTVTYAMNVGFKTPSFMKKMVNTFQLASMRNEYYRSFGKTGKIIPKEVFDKIKANAPVEINNGWAERVERFPGFYGSRDWAKVIFGDSFQQNHNLSVSGGGEFNSCTKDLDLLPLSELSDPTFWKKAEDFQLGANSLYNSLESFQSDVDSDIAFSSGNSISQGDYQSGESSWTWNNAYALIRRANNMMEKATKFKDDDAIKRYAAEARFFRAYNYWRLFRLYGGVPLIKKVLNTESKELFKSRATMGATADFILLDLDKASALLPESVGAEEVGRITKWAANAMRARVALFMGTWAKYHGLADENKYLDIAIESSKAVIESGQYELFKLSDEIDSYFKLFVEEGDDSKESILDRRYLRNISEHGLPYRVHDGYIGLPTKKLADMYLCVDGLPIEKSNKFKGYGTPTSEYDHRDPRMEQTMYRPGKKIFAVRFPDKGVECWPFFPQKIWPTGYAYGKYLSRDKDSNSRVQGGKSHFYDHHIIRYAEVLLIYAESLFEKNGSVSDVELDASINLIRDRVGMPRLTNDFVIKNNMNMKDEIHRERTVELALEGFRYDDLRRWKTAEVELPKAIRGIKVKGSDWEKPFKVPQPGKDKDSIKNPYREKKYQENTDAGGFLIVEDASKRQFDPKKHYLRPLPTKEIRISKGQLKQNPGW</sequence>
<dbReference type="Gene3D" id="2.170.130.10">
    <property type="entry name" value="TonB-dependent receptor, plug domain"/>
    <property type="match status" value="1"/>
</dbReference>
<keyword evidence="3" id="KW-0472">Membrane</keyword>
<gene>
    <name evidence="9" type="ORF">ElyMa_002232500</name>
</gene>
<comment type="subcellular location">
    <subcellularLocation>
        <location evidence="1">Cell outer membrane</location>
    </subcellularLocation>
</comment>
<feature type="domain" description="RagB/SusD" evidence="7">
    <location>
        <begin position="588"/>
        <end position="864"/>
    </location>
</feature>
<evidence type="ECO:0000256" key="3">
    <source>
        <dbReference type="ARBA" id="ARBA00023136"/>
    </source>
</evidence>
<comment type="caution">
    <text evidence="9">The sequence shown here is derived from an EMBL/GenBank/DDBJ whole genome shotgun (WGS) entry which is preliminary data.</text>
</comment>
<keyword evidence="10" id="KW-1185">Reference proteome</keyword>
<keyword evidence="2" id="KW-0732">Signal</keyword>
<dbReference type="Pfam" id="PF07715">
    <property type="entry name" value="Plug"/>
    <property type="match status" value="1"/>
</dbReference>
<dbReference type="Gene3D" id="1.25.40.390">
    <property type="match status" value="1"/>
</dbReference>
<dbReference type="SUPFAM" id="SSF56935">
    <property type="entry name" value="Porins"/>
    <property type="match status" value="1"/>
</dbReference>
<keyword evidence="4" id="KW-0998">Cell outer membrane</keyword>
<dbReference type="InterPro" id="IPR037066">
    <property type="entry name" value="Plug_dom_sf"/>
</dbReference>
<dbReference type="InterPro" id="IPR039426">
    <property type="entry name" value="TonB-dep_rcpt-like"/>
</dbReference>
<dbReference type="InterPro" id="IPR008969">
    <property type="entry name" value="CarboxyPept-like_regulatory"/>
</dbReference>